<dbReference type="GO" id="GO:0047372">
    <property type="term" value="F:monoacylglycerol lipase activity"/>
    <property type="evidence" value="ECO:0007669"/>
    <property type="project" value="TreeGrafter"/>
</dbReference>
<sequence length="426" mass="48403">MRSKTLTLSKRPPLSTRENDGRSLEMSMTENRNTWKRRCQTFSFLLTLLVRLSLNFVKNLASLFQDLKRIWNSRWEKPQLHYKRSKMQESIIKNCKTLTSELENWFLPGWIQTLSNLVSHHWYEEAVYHRRLLQVNDGGLVGMDWYLKMSPKRGPILLVLPGKSHLALSEDIICAQAYEKGFRPVVFRNRGSSGITLTSVSKFQAMGYTSDLREVVRYLRRMDSKANIVAIGIGSGAGLLLSYLGDYGSSCHLDAAVCLSPWYSLEKQVGSSHQTFSQWVLLQSLKIELARHSGVLKSKIDLDKAFGTSSLIDYIKHVVWPINHCETEHDFYEKNEPLRDIDEMAIPLLCINSLDDPVVNSEHIPFDLFETLPNVMLAATRRGGHGAFLKGWNAENWGVKLAVDYCETILNIVAGSNLSGLGSFTE</sequence>
<evidence type="ECO:0000256" key="2">
    <source>
        <dbReference type="SAM" id="MobiDB-lite"/>
    </source>
</evidence>
<organism evidence="3 4">
    <name type="scientific">Holothuria leucospilota</name>
    <name type="common">Black long sea cucumber</name>
    <name type="synonym">Mertensiothuria leucospilota</name>
    <dbReference type="NCBI Taxonomy" id="206669"/>
    <lineage>
        <taxon>Eukaryota</taxon>
        <taxon>Metazoa</taxon>
        <taxon>Echinodermata</taxon>
        <taxon>Eleutherozoa</taxon>
        <taxon>Echinozoa</taxon>
        <taxon>Holothuroidea</taxon>
        <taxon>Aspidochirotacea</taxon>
        <taxon>Aspidochirotida</taxon>
        <taxon>Holothuriidae</taxon>
        <taxon>Holothuria</taxon>
    </lineage>
</organism>
<protein>
    <submittedName>
        <fullName evidence="3">Protein ABHD15</fullName>
    </submittedName>
</protein>
<dbReference type="PANTHER" id="PTHR10794">
    <property type="entry name" value="ABHYDROLASE DOMAIN-CONTAINING PROTEIN"/>
    <property type="match status" value="1"/>
</dbReference>
<dbReference type="SUPFAM" id="SSF53474">
    <property type="entry name" value="alpha/beta-Hydrolases"/>
    <property type="match status" value="1"/>
</dbReference>
<dbReference type="InterPro" id="IPR012020">
    <property type="entry name" value="ABHD4"/>
</dbReference>
<evidence type="ECO:0000256" key="1">
    <source>
        <dbReference type="ARBA" id="ARBA00010884"/>
    </source>
</evidence>
<dbReference type="Proteomes" id="UP001152320">
    <property type="component" value="Chromosome 4"/>
</dbReference>
<dbReference type="EMBL" id="JAIZAY010000004">
    <property type="protein sequence ID" value="KAJ8043202.1"/>
    <property type="molecule type" value="Genomic_DNA"/>
</dbReference>
<dbReference type="AlphaFoldDB" id="A0A9Q1CDB1"/>
<feature type="region of interest" description="Disordered" evidence="2">
    <location>
        <begin position="1"/>
        <end position="29"/>
    </location>
</feature>
<comment type="similarity">
    <text evidence="1">Belongs to the AB hydrolase superfamily. AB hydrolase 4 family.</text>
</comment>
<proteinExistence type="inferred from homology"/>
<dbReference type="PIRSF" id="PIRSF005211">
    <property type="entry name" value="Ab_hydro_YheT"/>
    <property type="match status" value="1"/>
</dbReference>
<name>A0A9Q1CDB1_HOLLE</name>
<dbReference type="InterPro" id="IPR050960">
    <property type="entry name" value="AB_hydrolase_4_sf"/>
</dbReference>
<dbReference type="GO" id="GO:0034338">
    <property type="term" value="F:short-chain carboxylesterase activity"/>
    <property type="evidence" value="ECO:0007669"/>
    <property type="project" value="TreeGrafter"/>
</dbReference>
<dbReference type="InterPro" id="IPR029058">
    <property type="entry name" value="AB_hydrolase_fold"/>
</dbReference>
<accession>A0A9Q1CDB1</accession>
<dbReference type="PANTHER" id="PTHR10794:SF93">
    <property type="entry name" value="SERINE AMINOPEPTIDASE S33 DOMAIN-CONTAINING PROTEIN"/>
    <property type="match status" value="1"/>
</dbReference>
<dbReference type="Gene3D" id="3.40.50.1820">
    <property type="entry name" value="alpha/beta hydrolase"/>
    <property type="match status" value="1"/>
</dbReference>
<evidence type="ECO:0000313" key="4">
    <source>
        <dbReference type="Proteomes" id="UP001152320"/>
    </source>
</evidence>
<reference evidence="3" key="1">
    <citation type="submission" date="2021-10" db="EMBL/GenBank/DDBJ databases">
        <title>Tropical sea cucumber genome reveals ecological adaptation and Cuvierian tubules defense mechanism.</title>
        <authorList>
            <person name="Chen T."/>
        </authorList>
    </citation>
    <scope>NUCLEOTIDE SEQUENCE</scope>
    <source>
        <strain evidence="3">Nanhai2018</strain>
        <tissue evidence="3">Muscle</tissue>
    </source>
</reference>
<evidence type="ECO:0000313" key="3">
    <source>
        <dbReference type="EMBL" id="KAJ8043202.1"/>
    </source>
</evidence>
<keyword evidence="4" id="KW-1185">Reference proteome</keyword>
<dbReference type="OrthoDB" id="247542at2759"/>
<comment type="caution">
    <text evidence="3">The sequence shown here is derived from an EMBL/GenBank/DDBJ whole genome shotgun (WGS) entry which is preliminary data.</text>
</comment>
<gene>
    <name evidence="3" type="ORF">HOLleu_10187</name>
</gene>